<dbReference type="SUPFAM" id="SSF56219">
    <property type="entry name" value="DNase I-like"/>
    <property type="match status" value="1"/>
</dbReference>
<dbReference type="InterPro" id="IPR036691">
    <property type="entry name" value="Endo/exonu/phosph_ase_sf"/>
</dbReference>
<protein>
    <recommendedName>
        <fullName evidence="4">Reverse transcriptase domain-containing protein</fullName>
    </recommendedName>
</protein>
<dbReference type="PANTHER" id="PTHR33116">
    <property type="entry name" value="REVERSE TRANSCRIPTASE ZINC-BINDING DOMAIN-CONTAINING PROTEIN-RELATED-RELATED"/>
    <property type="match status" value="1"/>
</dbReference>
<organism evidence="2 3">
    <name type="scientific">Rubroshorea leprosula</name>
    <dbReference type="NCBI Taxonomy" id="152421"/>
    <lineage>
        <taxon>Eukaryota</taxon>
        <taxon>Viridiplantae</taxon>
        <taxon>Streptophyta</taxon>
        <taxon>Embryophyta</taxon>
        <taxon>Tracheophyta</taxon>
        <taxon>Spermatophyta</taxon>
        <taxon>Magnoliopsida</taxon>
        <taxon>eudicotyledons</taxon>
        <taxon>Gunneridae</taxon>
        <taxon>Pentapetalae</taxon>
        <taxon>rosids</taxon>
        <taxon>malvids</taxon>
        <taxon>Malvales</taxon>
        <taxon>Dipterocarpaceae</taxon>
        <taxon>Rubroshorea</taxon>
    </lineage>
</organism>
<keyword evidence="1" id="KW-0812">Transmembrane</keyword>
<keyword evidence="1" id="KW-1133">Transmembrane helix</keyword>
<comment type="caution">
    <text evidence="2">The sequence shown here is derived from an EMBL/GenBank/DDBJ whole genome shotgun (WGS) entry which is preliminary data.</text>
</comment>
<evidence type="ECO:0000313" key="3">
    <source>
        <dbReference type="Proteomes" id="UP001054252"/>
    </source>
</evidence>
<reference evidence="2 3" key="1">
    <citation type="journal article" date="2021" name="Commun. Biol.">
        <title>The genome of Shorea leprosula (Dipterocarpaceae) highlights the ecological relevance of drought in aseasonal tropical rainforests.</title>
        <authorList>
            <person name="Ng K.K.S."/>
            <person name="Kobayashi M.J."/>
            <person name="Fawcett J.A."/>
            <person name="Hatakeyama M."/>
            <person name="Paape T."/>
            <person name="Ng C.H."/>
            <person name="Ang C.C."/>
            <person name="Tnah L.H."/>
            <person name="Lee C.T."/>
            <person name="Nishiyama T."/>
            <person name="Sese J."/>
            <person name="O'Brien M.J."/>
            <person name="Copetti D."/>
            <person name="Mohd Noor M.I."/>
            <person name="Ong R.C."/>
            <person name="Putra M."/>
            <person name="Sireger I.Z."/>
            <person name="Indrioko S."/>
            <person name="Kosugi Y."/>
            <person name="Izuno A."/>
            <person name="Isagi Y."/>
            <person name="Lee S.L."/>
            <person name="Shimizu K.K."/>
        </authorList>
    </citation>
    <scope>NUCLEOTIDE SEQUENCE [LARGE SCALE GENOMIC DNA]</scope>
    <source>
        <strain evidence="2">214</strain>
    </source>
</reference>
<accession>A0AAV5MTD2</accession>
<name>A0AAV5MTD2_9ROSI</name>
<evidence type="ECO:0000256" key="1">
    <source>
        <dbReference type="SAM" id="Phobius"/>
    </source>
</evidence>
<dbReference type="Proteomes" id="UP001054252">
    <property type="component" value="Unassembled WGS sequence"/>
</dbReference>
<keyword evidence="3" id="KW-1185">Reference proteome</keyword>
<dbReference type="AlphaFoldDB" id="A0AAV5MTD2"/>
<dbReference type="Gene3D" id="3.60.10.10">
    <property type="entry name" value="Endonuclease/exonuclease/phosphatase"/>
    <property type="match status" value="1"/>
</dbReference>
<evidence type="ECO:0008006" key="4">
    <source>
        <dbReference type="Google" id="ProtNLM"/>
    </source>
</evidence>
<dbReference type="PANTHER" id="PTHR33116:SF78">
    <property type="entry name" value="OS12G0587133 PROTEIN"/>
    <property type="match status" value="1"/>
</dbReference>
<keyword evidence="1" id="KW-0472">Membrane</keyword>
<sequence length="649" mass="73721">MVQQEHVNFLMIQESKVEVANDQLCRSIWGQDCVEWCAKSSDGRAGGLLCLWDPNLFERIKVFEGDGFLGVEASWGKNKSKCCFLNVYGPCNVAGRAKLWEDLSRLIEAQNCFFCIGGDFNYVRGSHERKDDDILKRKDGFEEVWFCLKKKESLWRQKSRATWIKEGDANTGFFHRIVNGRRKKNMLWGIDNHGSWIDDPIQLKQIIMDHFRNQLSSQSCQQPRPYLQHLQFSKLNEEDKITLEEEFSNDEIRDVVFSCASDKAPGLDGLNFHFVKTIWGTIEGDVINFIKEFHQNGKLVKGLNSSYIMLVPKKKNPTSLKEFRPISMVGCLYKILAKVLANRLQKVIGKVISRGLRQGDPLSPYLFLIAAEGLYALLLEAETKDMLKGVMVDENTSVSHLQFADDTALLCGASTNSVWAIKCTLRCMAALALNCKAGKLPFTYLGLPIGGNPHRHSFWKLVVAKFRSKLASWKGKLLSFGGRITLLMSVLSALPLFYFSVFKSKATLAKSKRGLGIPNLAISNIALLGKWWNKFYNDGENEKLWKKIVISKYYAGSTSNLIYNTMSSRLSSLWKDILSIDKVSDRATMCFSNGFTHQLGDGSKTSFWKDIWLESSPLKHEFPRLFSLTLDKELLVADLKPTNREGWNL</sequence>
<gene>
    <name evidence="2" type="ORF">SLEP1_g59269</name>
</gene>
<feature type="transmembrane region" description="Helical" evidence="1">
    <location>
        <begin position="477"/>
        <end position="499"/>
    </location>
</feature>
<evidence type="ECO:0000313" key="2">
    <source>
        <dbReference type="EMBL" id="GKV52698.1"/>
    </source>
</evidence>
<dbReference type="EMBL" id="BPVZ01000815">
    <property type="protein sequence ID" value="GKV52698.1"/>
    <property type="molecule type" value="Genomic_DNA"/>
</dbReference>
<proteinExistence type="predicted"/>